<evidence type="ECO:0000256" key="2">
    <source>
        <dbReference type="ARBA" id="ARBA00019110"/>
    </source>
</evidence>
<protein>
    <recommendedName>
        <fullName evidence="2 10">Proline--tRNA ligase</fullName>
        <ecNumber evidence="1 10">6.1.1.15</ecNumber>
    </recommendedName>
</protein>
<evidence type="ECO:0000256" key="3">
    <source>
        <dbReference type="ARBA" id="ARBA00022490"/>
    </source>
</evidence>
<dbReference type="OrthoDB" id="9809052at2"/>
<sequence>MLYSRQFTKTVLSVPKDVRTSGYRYLLQAGYIRSLGPGLFSYTPLGMRVLRNLQGIVQEEMERLGGQEVLTPLVNPRDIWVSSGRDSLIEQEMVRFNDRSGRRLVLAPTHEEAMVELVRQGLRSYRDLPIFLYQFQTKFRDESRLRNGLVRTREFLMKDAYSFHRSFADLNGFFPKVHAAYQRIFSRCQVPVIAAQAGVGYMGGERSYEFLMPCDSGDDDLVQCDSCGYAANGDVACGDVDNVQNPPLPMEPVGPPEGKTVRTLNGMRQARDIPRDRLAKAMLYRTSHGLVMAVIRGDHQVSQEKLNQVIAEPILGPADGKDLAGINLSGPWLSPLDLPDEAQEALSIVVDENLAAGCNLFAGSNRPGECYRNVNFGRDFGADHVADIIRIPEGAQCRHCLDGVLRRVRAVELGNIFRLGTYYTAAMNLSVRDERGRQIHPHMGCYGIGMGRLMSAIVEANHDDRGIIWPSEVAPFSVYLMSIGKSLSVRRLAQELYQELQEITLYDDRYESISHKLKDADLLGIPIRVVISRESVTDGVIEVARRSGTEPLRVPREELVATVRSLLSEESRV</sequence>
<organism evidence="12 13">
    <name type="scientific">Alkalispirochaeta americana</name>
    <dbReference type="NCBI Taxonomy" id="159291"/>
    <lineage>
        <taxon>Bacteria</taxon>
        <taxon>Pseudomonadati</taxon>
        <taxon>Spirochaetota</taxon>
        <taxon>Spirochaetia</taxon>
        <taxon>Spirochaetales</taxon>
        <taxon>Spirochaetaceae</taxon>
        <taxon>Alkalispirochaeta</taxon>
    </lineage>
</organism>
<dbReference type="STRING" id="159291.SAMN05920897_10122"/>
<dbReference type="InterPro" id="IPR050062">
    <property type="entry name" value="Pro-tRNA_synthetase"/>
</dbReference>
<dbReference type="PRINTS" id="PR01046">
    <property type="entry name" value="TRNASYNTHPRO"/>
</dbReference>
<evidence type="ECO:0000313" key="13">
    <source>
        <dbReference type="Proteomes" id="UP000186400"/>
    </source>
</evidence>
<dbReference type="Gene3D" id="3.40.50.800">
    <property type="entry name" value="Anticodon-binding domain"/>
    <property type="match status" value="1"/>
</dbReference>
<evidence type="ECO:0000313" key="12">
    <source>
        <dbReference type="EMBL" id="SIP86906.1"/>
    </source>
</evidence>
<dbReference type="GO" id="GO:0005524">
    <property type="term" value="F:ATP binding"/>
    <property type="evidence" value="ECO:0007669"/>
    <property type="project" value="UniProtKB-KW"/>
</dbReference>
<dbReference type="GO" id="GO:0002161">
    <property type="term" value="F:aminoacyl-tRNA deacylase activity"/>
    <property type="evidence" value="ECO:0007669"/>
    <property type="project" value="InterPro"/>
</dbReference>
<evidence type="ECO:0000256" key="10">
    <source>
        <dbReference type="NCBIfam" id="TIGR00409"/>
    </source>
</evidence>
<keyword evidence="13" id="KW-1185">Reference proteome</keyword>
<dbReference type="InterPro" id="IPR002316">
    <property type="entry name" value="Pro-tRNA-ligase_IIa"/>
</dbReference>
<dbReference type="PANTHER" id="PTHR42753">
    <property type="entry name" value="MITOCHONDRIAL RIBOSOME PROTEIN L39/PROLYL-TRNA LIGASE FAMILY MEMBER"/>
    <property type="match status" value="1"/>
</dbReference>
<dbReference type="AlphaFoldDB" id="A0A1N6N4B5"/>
<dbReference type="NCBIfam" id="TIGR00409">
    <property type="entry name" value="proS_fam_II"/>
    <property type="match status" value="1"/>
</dbReference>
<dbReference type="Pfam" id="PF00587">
    <property type="entry name" value="tRNA-synt_2b"/>
    <property type="match status" value="1"/>
</dbReference>
<dbReference type="RefSeq" id="WP_076487268.1">
    <property type="nucleotide sequence ID" value="NZ_FTMS01000001.1"/>
</dbReference>
<evidence type="ECO:0000256" key="9">
    <source>
        <dbReference type="ARBA" id="ARBA00047671"/>
    </source>
</evidence>
<dbReference type="SUPFAM" id="SSF55826">
    <property type="entry name" value="YbaK/ProRS associated domain"/>
    <property type="match status" value="1"/>
</dbReference>
<dbReference type="InterPro" id="IPR006195">
    <property type="entry name" value="aa-tRNA-synth_II"/>
</dbReference>
<reference evidence="12 13" key="1">
    <citation type="submission" date="2017-01" db="EMBL/GenBank/DDBJ databases">
        <authorList>
            <person name="Mah S.A."/>
            <person name="Swanson W.J."/>
            <person name="Moy G.W."/>
            <person name="Vacquier V.D."/>
        </authorList>
    </citation>
    <scope>NUCLEOTIDE SEQUENCE [LARGE SCALE GENOMIC DNA]</scope>
    <source>
        <strain evidence="12 13">ASpG1</strain>
    </source>
</reference>
<dbReference type="InterPro" id="IPR036621">
    <property type="entry name" value="Anticodon-bd_dom_sf"/>
</dbReference>
<dbReference type="InterPro" id="IPR007214">
    <property type="entry name" value="YbaK/aa-tRNA-synth-assoc-dom"/>
</dbReference>
<dbReference type="InterPro" id="IPR002314">
    <property type="entry name" value="aa-tRNA-synt_IIb"/>
</dbReference>
<accession>A0A1N6N4B5</accession>
<dbReference type="Gene3D" id="3.90.960.10">
    <property type="entry name" value="YbaK/aminoacyl-tRNA synthetase-associated domain"/>
    <property type="match status" value="1"/>
</dbReference>
<dbReference type="Pfam" id="PF04073">
    <property type="entry name" value="tRNA_edit"/>
    <property type="match status" value="1"/>
</dbReference>
<keyword evidence="4" id="KW-0436">Ligase</keyword>
<dbReference type="PROSITE" id="PS50862">
    <property type="entry name" value="AA_TRNA_LIGASE_II"/>
    <property type="match status" value="1"/>
</dbReference>
<evidence type="ECO:0000256" key="1">
    <source>
        <dbReference type="ARBA" id="ARBA00012831"/>
    </source>
</evidence>
<gene>
    <name evidence="12" type="ORF">SAMN05920897_10122</name>
</gene>
<dbReference type="InterPro" id="IPR045864">
    <property type="entry name" value="aa-tRNA-synth_II/BPL/LPL"/>
</dbReference>
<dbReference type="InterPro" id="IPR036754">
    <property type="entry name" value="YbaK/aa-tRNA-synt-asso_dom_sf"/>
</dbReference>
<evidence type="ECO:0000256" key="6">
    <source>
        <dbReference type="ARBA" id="ARBA00022840"/>
    </source>
</evidence>
<proteinExistence type="predicted"/>
<evidence type="ECO:0000256" key="7">
    <source>
        <dbReference type="ARBA" id="ARBA00022917"/>
    </source>
</evidence>
<comment type="catalytic activity">
    <reaction evidence="9">
        <text>tRNA(Pro) + L-proline + ATP = L-prolyl-tRNA(Pro) + AMP + diphosphate</text>
        <dbReference type="Rhea" id="RHEA:14305"/>
        <dbReference type="Rhea" id="RHEA-COMP:9700"/>
        <dbReference type="Rhea" id="RHEA-COMP:9702"/>
        <dbReference type="ChEBI" id="CHEBI:30616"/>
        <dbReference type="ChEBI" id="CHEBI:33019"/>
        <dbReference type="ChEBI" id="CHEBI:60039"/>
        <dbReference type="ChEBI" id="CHEBI:78442"/>
        <dbReference type="ChEBI" id="CHEBI:78532"/>
        <dbReference type="ChEBI" id="CHEBI:456215"/>
        <dbReference type="EC" id="6.1.1.15"/>
    </reaction>
</comment>
<evidence type="ECO:0000256" key="4">
    <source>
        <dbReference type="ARBA" id="ARBA00022598"/>
    </source>
</evidence>
<dbReference type="EMBL" id="FTMS01000001">
    <property type="protein sequence ID" value="SIP86906.1"/>
    <property type="molecule type" value="Genomic_DNA"/>
</dbReference>
<dbReference type="GO" id="GO:0005829">
    <property type="term" value="C:cytosol"/>
    <property type="evidence" value="ECO:0007669"/>
    <property type="project" value="TreeGrafter"/>
</dbReference>
<dbReference type="SUPFAM" id="SSF55681">
    <property type="entry name" value="Class II aaRS and biotin synthetases"/>
    <property type="match status" value="1"/>
</dbReference>
<dbReference type="PANTHER" id="PTHR42753:SF2">
    <property type="entry name" value="PROLINE--TRNA LIGASE"/>
    <property type="match status" value="1"/>
</dbReference>
<keyword evidence="6" id="KW-0067">ATP-binding</keyword>
<feature type="domain" description="Aminoacyl-transfer RNA synthetases class-II family profile" evidence="11">
    <location>
        <begin position="38"/>
        <end position="470"/>
    </location>
</feature>
<dbReference type="Pfam" id="PF03129">
    <property type="entry name" value="HGTP_anticodon"/>
    <property type="match status" value="1"/>
</dbReference>
<dbReference type="InterPro" id="IPR004154">
    <property type="entry name" value="Anticodon-bd"/>
</dbReference>
<dbReference type="GO" id="GO:0004827">
    <property type="term" value="F:proline-tRNA ligase activity"/>
    <property type="evidence" value="ECO:0007669"/>
    <property type="project" value="UniProtKB-UniRule"/>
</dbReference>
<name>A0A1N6N4B5_9SPIO</name>
<dbReference type="InterPro" id="IPR004500">
    <property type="entry name" value="Pro-tRNA-synth_IIa_bac-type"/>
</dbReference>
<keyword evidence="7" id="KW-0648">Protein biosynthesis</keyword>
<dbReference type="Proteomes" id="UP000186400">
    <property type="component" value="Unassembled WGS sequence"/>
</dbReference>
<dbReference type="Gene3D" id="3.30.930.10">
    <property type="entry name" value="Bira Bifunctional Protein, Domain 2"/>
    <property type="match status" value="2"/>
</dbReference>
<dbReference type="SUPFAM" id="SSF52954">
    <property type="entry name" value="Class II aaRS ABD-related"/>
    <property type="match status" value="1"/>
</dbReference>
<evidence type="ECO:0000256" key="5">
    <source>
        <dbReference type="ARBA" id="ARBA00022741"/>
    </source>
</evidence>
<keyword evidence="8 12" id="KW-0030">Aminoacyl-tRNA synthetase</keyword>
<dbReference type="EC" id="6.1.1.15" evidence="1 10"/>
<keyword evidence="3" id="KW-0963">Cytoplasm</keyword>
<dbReference type="GO" id="GO:0006433">
    <property type="term" value="P:prolyl-tRNA aminoacylation"/>
    <property type="evidence" value="ECO:0007669"/>
    <property type="project" value="UniProtKB-UniRule"/>
</dbReference>
<evidence type="ECO:0000256" key="8">
    <source>
        <dbReference type="ARBA" id="ARBA00023146"/>
    </source>
</evidence>
<keyword evidence="5" id="KW-0547">Nucleotide-binding</keyword>
<evidence type="ECO:0000259" key="11">
    <source>
        <dbReference type="PROSITE" id="PS50862"/>
    </source>
</evidence>